<feature type="region of interest" description="Disordered" evidence="2">
    <location>
        <begin position="12"/>
        <end position="125"/>
    </location>
</feature>
<feature type="compositionally biased region" description="Basic and acidic residues" evidence="2">
    <location>
        <begin position="115"/>
        <end position="125"/>
    </location>
</feature>
<accession>A0AAV3PG02</accession>
<evidence type="ECO:0008006" key="5">
    <source>
        <dbReference type="Google" id="ProtNLM"/>
    </source>
</evidence>
<evidence type="ECO:0000313" key="4">
    <source>
        <dbReference type="Proteomes" id="UP001454036"/>
    </source>
</evidence>
<evidence type="ECO:0000256" key="2">
    <source>
        <dbReference type="SAM" id="MobiDB-lite"/>
    </source>
</evidence>
<proteinExistence type="inferred from homology"/>
<reference evidence="3 4" key="1">
    <citation type="submission" date="2024-01" db="EMBL/GenBank/DDBJ databases">
        <title>The complete chloroplast genome sequence of Lithospermum erythrorhizon: insights into the phylogenetic relationship among Boraginaceae species and the maternal lineages of purple gromwells.</title>
        <authorList>
            <person name="Okada T."/>
            <person name="Watanabe K."/>
        </authorList>
    </citation>
    <scope>NUCLEOTIDE SEQUENCE [LARGE SCALE GENOMIC DNA]</scope>
</reference>
<dbReference type="EMBL" id="BAABME010001493">
    <property type="protein sequence ID" value="GAA0149921.1"/>
    <property type="molecule type" value="Genomic_DNA"/>
</dbReference>
<dbReference type="Proteomes" id="UP001454036">
    <property type="component" value="Unassembled WGS sequence"/>
</dbReference>
<feature type="compositionally biased region" description="Polar residues" evidence="2">
    <location>
        <begin position="85"/>
        <end position="109"/>
    </location>
</feature>
<sequence length="125" mass="13630">MVLLDQVWDDVLAGPQPGRGLGKLRKDSNISGKPLKFKGGEDGDPYQRSFSMPTSHPGTPTTPGTPANMSPTAARKDNCWRSVFNPGSNSATKSLGGQMFDQPNPNSPTVYDWMYRGESRSKHHP</sequence>
<evidence type="ECO:0000256" key="1">
    <source>
        <dbReference type="ARBA" id="ARBA00010502"/>
    </source>
</evidence>
<name>A0AAV3PG02_LITER</name>
<comment type="caution">
    <text evidence="3">The sequence shown here is derived from an EMBL/GenBank/DDBJ whole genome shotgun (WGS) entry which is preliminary data.</text>
</comment>
<comment type="similarity">
    <text evidence="1">Belongs to the DRM1/ARP family.</text>
</comment>
<dbReference type="PANTHER" id="PTHR33565:SF2">
    <property type="entry name" value="DORMANCY-ASSOCIATED PROTEIN 1"/>
    <property type="match status" value="1"/>
</dbReference>
<dbReference type="InterPro" id="IPR008406">
    <property type="entry name" value="DRM/ARP"/>
</dbReference>
<protein>
    <recommendedName>
        <fullName evidence="5">Auxin-repressed protein</fullName>
    </recommendedName>
</protein>
<keyword evidence="4" id="KW-1185">Reference proteome</keyword>
<organism evidence="3 4">
    <name type="scientific">Lithospermum erythrorhizon</name>
    <name type="common">Purple gromwell</name>
    <name type="synonym">Lithospermum officinale var. erythrorhizon</name>
    <dbReference type="NCBI Taxonomy" id="34254"/>
    <lineage>
        <taxon>Eukaryota</taxon>
        <taxon>Viridiplantae</taxon>
        <taxon>Streptophyta</taxon>
        <taxon>Embryophyta</taxon>
        <taxon>Tracheophyta</taxon>
        <taxon>Spermatophyta</taxon>
        <taxon>Magnoliopsida</taxon>
        <taxon>eudicotyledons</taxon>
        <taxon>Gunneridae</taxon>
        <taxon>Pentapetalae</taxon>
        <taxon>asterids</taxon>
        <taxon>lamiids</taxon>
        <taxon>Boraginales</taxon>
        <taxon>Boraginaceae</taxon>
        <taxon>Boraginoideae</taxon>
        <taxon>Lithospermeae</taxon>
        <taxon>Lithospermum</taxon>
    </lineage>
</organism>
<dbReference type="Pfam" id="PF05564">
    <property type="entry name" value="Auxin_repressed"/>
    <property type="match status" value="1"/>
</dbReference>
<dbReference type="PANTHER" id="PTHR33565">
    <property type="entry name" value="DORMANCY-ASSOCIATED PROTEIN 1"/>
    <property type="match status" value="1"/>
</dbReference>
<feature type="compositionally biased region" description="Low complexity" evidence="2">
    <location>
        <begin position="53"/>
        <end position="66"/>
    </location>
</feature>
<evidence type="ECO:0000313" key="3">
    <source>
        <dbReference type="EMBL" id="GAA0149921.1"/>
    </source>
</evidence>
<dbReference type="AlphaFoldDB" id="A0AAV3PG02"/>
<gene>
    <name evidence="3" type="ORF">LIER_08975</name>
</gene>